<evidence type="ECO:0000313" key="2">
    <source>
        <dbReference type="EMBL" id="GAA2200314.1"/>
    </source>
</evidence>
<dbReference type="EMBL" id="BAAAOQ010000017">
    <property type="protein sequence ID" value="GAA2200314.1"/>
    <property type="molecule type" value="Genomic_DNA"/>
</dbReference>
<proteinExistence type="predicted"/>
<gene>
    <name evidence="2" type="ORF">GCM10009787_50710</name>
</gene>
<feature type="region of interest" description="Disordered" evidence="1">
    <location>
        <begin position="1"/>
        <end position="82"/>
    </location>
</feature>
<name>A0ABN3BTW5_9ACTN</name>
<dbReference type="Proteomes" id="UP001501391">
    <property type="component" value="Unassembled WGS sequence"/>
</dbReference>
<organism evidence="2 3">
    <name type="scientific">Streptomyces bangladeshensis</name>
    <dbReference type="NCBI Taxonomy" id="295352"/>
    <lineage>
        <taxon>Bacteria</taxon>
        <taxon>Bacillati</taxon>
        <taxon>Actinomycetota</taxon>
        <taxon>Actinomycetes</taxon>
        <taxon>Kitasatosporales</taxon>
        <taxon>Streptomycetaceae</taxon>
        <taxon>Streptomyces</taxon>
    </lineage>
</organism>
<comment type="caution">
    <text evidence="2">The sequence shown here is derived from an EMBL/GenBank/DDBJ whole genome shotgun (WGS) entry which is preliminary data.</text>
</comment>
<sequence length="82" mass="8577">MGVGGRGIGRRSERTGGGQGGAGRRSERRRGPGGTGRRKGAAAGERADGPERASVVLRVPRCLERAPADRPETSPVRARMMP</sequence>
<accession>A0ABN3BTW5</accession>
<reference evidence="2 3" key="1">
    <citation type="journal article" date="2019" name="Int. J. Syst. Evol. Microbiol.">
        <title>The Global Catalogue of Microorganisms (GCM) 10K type strain sequencing project: providing services to taxonomists for standard genome sequencing and annotation.</title>
        <authorList>
            <consortium name="The Broad Institute Genomics Platform"/>
            <consortium name="The Broad Institute Genome Sequencing Center for Infectious Disease"/>
            <person name="Wu L."/>
            <person name="Ma J."/>
        </authorList>
    </citation>
    <scope>NUCLEOTIDE SEQUENCE [LARGE SCALE GENOMIC DNA]</scope>
    <source>
        <strain evidence="2 3">JCM 14924</strain>
    </source>
</reference>
<keyword evidence="3" id="KW-1185">Reference proteome</keyword>
<feature type="compositionally biased region" description="Basic and acidic residues" evidence="1">
    <location>
        <begin position="61"/>
        <end position="72"/>
    </location>
</feature>
<evidence type="ECO:0000256" key="1">
    <source>
        <dbReference type="SAM" id="MobiDB-lite"/>
    </source>
</evidence>
<protein>
    <submittedName>
        <fullName evidence="2">Uncharacterized protein</fullName>
    </submittedName>
</protein>
<evidence type="ECO:0000313" key="3">
    <source>
        <dbReference type="Proteomes" id="UP001501391"/>
    </source>
</evidence>